<dbReference type="AlphaFoldDB" id="A0A067QS38"/>
<dbReference type="eggNOG" id="ENOG502TB3N">
    <property type="taxonomic scope" value="Eukaryota"/>
</dbReference>
<evidence type="ECO:0000256" key="5">
    <source>
        <dbReference type="ARBA" id="ARBA00022725"/>
    </source>
</evidence>
<comment type="subcellular location">
    <subcellularLocation>
        <location evidence="1 10">Cell membrane</location>
        <topology evidence="1 10">Multi-pass membrane protein</topology>
    </subcellularLocation>
</comment>
<dbReference type="GO" id="GO:0004984">
    <property type="term" value="F:olfactory receptor activity"/>
    <property type="evidence" value="ECO:0007669"/>
    <property type="project" value="InterPro"/>
</dbReference>
<feature type="transmembrane region" description="Helical" evidence="10">
    <location>
        <begin position="350"/>
        <end position="375"/>
    </location>
</feature>
<name>A0A067QS38_ZOONE</name>
<dbReference type="GO" id="GO:0007165">
    <property type="term" value="P:signal transduction"/>
    <property type="evidence" value="ECO:0007669"/>
    <property type="project" value="UniProtKB-KW"/>
</dbReference>
<keyword evidence="9 10" id="KW-0807">Transducer</keyword>
<dbReference type="InParanoid" id="A0A067QS38"/>
<dbReference type="PANTHER" id="PTHR21137">
    <property type="entry name" value="ODORANT RECEPTOR"/>
    <property type="match status" value="1"/>
</dbReference>
<evidence type="ECO:0000256" key="9">
    <source>
        <dbReference type="ARBA" id="ARBA00023224"/>
    </source>
</evidence>
<evidence type="ECO:0000256" key="6">
    <source>
        <dbReference type="ARBA" id="ARBA00022989"/>
    </source>
</evidence>
<reference evidence="11 12" key="1">
    <citation type="journal article" date="2014" name="Nat. Commun.">
        <title>Molecular traces of alternative social organization in a termite genome.</title>
        <authorList>
            <person name="Terrapon N."/>
            <person name="Li C."/>
            <person name="Robertson H.M."/>
            <person name="Ji L."/>
            <person name="Meng X."/>
            <person name="Booth W."/>
            <person name="Chen Z."/>
            <person name="Childers C.P."/>
            <person name="Glastad K.M."/>
            <person name="Gokhale K."/>
            <person name="Gowin J."/>
            <person name="Gronenberg W."/>
            <person name="Hermansen R.A."/>
            <person name="Hu H."/>
            <person name="Hunt B.G."/>
            <person name="Huylmans A.K."/>
            <person name="Khalil S.M."/>
            <person name="Mitchell R.D."/>
            <person name="Munoz-Torres M.C."/>
            <person name="Mustard J.A."/>
            <person name="Pan H."/>
            <person name="Reese J.T."/>
            <person name="Scharf M.E."/>
            <person name="Sun F."/>
            <person name="Vogel H."/>
            <person name="Xiao J."/>
            <person name="Yang W."/>
            <person name="Yang Z."/>
            <person name="Yang Z."/>
            <person name="Zhou J."/>
            <person name="Zhu J."/>
            <person name="Brent C.S."/>
            <person name="Elsik C.G."/>
            <person name="Goodisman M.A."/>
            <person name="Liberles D.A."/>
            <person name="Roe R.M."/>
            <person name="Vargo E.L."/>
            <person name="Vilcinskas A."/>
            <person name="Wang J."/>
            <person name="Bornberg-Bauer E."/>
            <person name="Korb J."/>
            <person name="Zhang G."/>
            <person name="Liebig J."/>
        </authorList>
    </citation>
    <scope>NUCLEOTIDE SEQUENCE [LARGE SCALE GENOMIC DNA]</scope>
    <source>
        <tissue evidence="11">Whole organism</tissue>
    </source>
</reference>
<feature type="transmembrane region" description="Helical" evidence="10">
    <location>
        <begin position="381"/>
        <end position="403"/>
    </location>
</feature>
<keyword evidence="5 10" id="KW-0552">Olfaction</keyword>
<keyword evidence="4 10" id="KW-0812">Transmembrane</keyword>
<keyword evidence="8 10" id="KW-0675">Receptor</keyword>
<evidence type="ECO:0000256" key="2">
    <source>
        <dbReference type="ARBA" id="ARBA00022475"/>
    </source>
</evidence>
<organism evidence="11 12">
    <name type="scientific">Zootermopsis nevadensis</name>
    <name type="common">Dampwood termite</name>
    <dbReference type="NCBI Taxonomy" id="136037"/>
    <lineage>
        <taxon>Eukaryota</taxon>
        <taxon>Metazoa</taxon>
        <taxon>Ecdysozoa</taxon>
        <taxon>Arthropoda</taxon>
        <taxon>Hexapoda</taxon>
        <taxon>Insecta</taxon>
        <taxon>Pterygota</taxon>
        <taxon>Neoptera</taxon>
        <taxon>Polyneoptera</taxon>
        <taxon>Dictyoptera</taxon>
        <taxon>Blattodea</taxon>
        <taxon>Blattoidea</taxon>
        <taxon>Termitoidae</taxon>
        <taxon>Termopsidae</taxon>
        <taxon>Zootermopsis</taxon>
    </lineage>
</organism>
<comment type="similarity">
    <text evidence="10">Belongs to the insect chemoreceptor superfamily. Heteromeric odorant receptor channel (TC 1.A.69) family.</text>
</comment>
<evidence type="ECO:0000256" key="4">
    <source>
        <dbReference type="ARBA" id="ARBA00022692"/>
    </source>
</evidence>
<proteinExistence type="inferred from homology"/>
<feature type="transmembrane region" description="Helical" evidence="10">
    <location>
        <begin position="205"/>
        <end position="226"/>
    </location>
</feature>
<evidence type="ECO:0000256" key="1">
    <source>
        <dbReference type="ARBA" id="ARBA00004651"/>
    </source>
</evidence>
<evidence type="ECO:0000256" key="10">
    <source>
        <dbReference type="RuleBase" id="RU351113"/>
    </source>
</evidence>
<evidence type="ECO:0000313" key="12">
    <source>
        <dbReference type="Proteomes" id="UP000027135"/>
    </source>
</evidence>
<keyword evidence="3 10" id="KW-0716">Sensory transduction</keyword>
<evidence type="ECO:0000313" key="11">
    <source>
        <dbReference type="EMBL" id="KDR12679.1"/>
    </source>
</evidence>
<dbReference type="GO" id="GO:0005549">
    <property type="term" value="F:odorant binding"/>
    <property type="evidence" value="ECO:0007669"/>
    <property type="project" value="InterPro"/>
</dbReference>
<dbReference type="InterPro" id="IPR004117">
    <property type="entry name" value="7tm6_olfct_rcpt"/>
</dbReference>
<dbReference type="OMA" id="VCWIATE"/>
<evidence type="ECO:0000256" key="7">
    <source>
        <dbReference type="ARBA" id="ARBA00023136"/>
    </source>
</evidence>
<dbReference type="GO" id="GO:0005886">
    <property type="term" value="C:plasma membrane"/>
    <property type="evidence" value="ECO:0007669"/>
    <property type="project" value="UniProtKB-SubCell"/>
</dbReference>
<protein>
    <recommendedName>
        <fullName evidence="10">Odorant receptor</fullName>
    </recommendedName>
</protein>
<dbReference type="PANTHER" id="PTHR21137:SF35">
    <property type="entry name" value="ODORANT RECEPTOR 19A-RELATED"/>
    <property type="match status" value="1"/>
</dbReference>
<accession>A0A067QS38</accession>
<keyword evidence="12" id="KW-1185">Reference proteome</keyword>
<keyword evidence="6 10" id="KW-1133">Transmembrane helix</keyword>
<gene>
    <name evidence="11" type="ORF">L798_13339</name>
</gene>
<dbReference type="Proteomes" id="UP000027135">
    <property type="component" value="Unassembled WGS sequence"/>
</dbReference>
<dbReference type="Pfam" id="PF02949">
    <property type="entry name" value="7tm_6"/>
    <property type="match status" value="1"/>
</dbReference>
<sequence length="479" mass="54495">MFFQKLSEKLRKQNILEINLKIFKYYGILLDDSVKRTPWEKAMDIIKQVFTTSLVVQYFLGTAVELYLSMDNVQRAGNCFIFLISHLKNAVKLGTLIIYRKRILLLLAKIENNNYIQGITPTNSERSLVEKYVNLSKRIAKYVWISFFITQVSLAANMPPRPNLELIADPEEIKNIRRDSSIKMWFPFKAIESPYFEVTAVYECITMSIYFAFTTTVNITLVGLIIHMTGQFAVLVDAIQNGATRVAELLSQKRRDTGYGVGAEVVRLLQDQRTGRIYPTRLESTDTEGQSEICGKSERVIGGTEEPIEEKCFFELSAREMFHREMDRYLGCYVAHHQELLQMVELLDSVVSAIMFTQILTSAILFAFIGILMASATDSSIFIMAMTCLTYVMLETGLVCWIATELSTQSEEVGAAAGRCEWFNESIRFRNSIIPIIMRAQRPARLSVGPFGTLSLELFGKIMNSAYSYFTLLKEVSGK</sequence>
<dbReference type="EMBL" id="KK852999">
    <property type="protein sequence ID" value="KDR12679.1"/>
    <property type="molecule type" value="Genomic_DNA"/>
</dbReference>
<evidence type="ECO:0000256" key="3">
    <source>
        <dbReference type="ARBA" id="ARBA00022606"/>
    </source>
</evidence>
<evidence type="ECO:0000256" key="8">
    <source>
        <dbReference type="ARBA" id="ARBA00023170"/>
    </source>
</evidence>
<keyword evidence="2" id="KW-1003">Cell membrane</keyword>
<keyword evidence="7 10" id="KW-0472">Membrane</keyword>
<comment type="caution">
    <text evidence="10">Lacks conserved residue(s) required for the propagation of feature annotation.</text>
</comment>